<dbReference type="PANTHER" id="PTHR24567">
    <property type="entry name" value="CRP FAMILY TRANSCRIPTIONAL REGULATORY PROTEIN"/>
    <property type="match status" value="1"/>
</dbReference>
<dbReference type="InterPro" id="IPR012318">
    <property type="entry name" value="HTH_CRP"/>
</dbReference>
<dbReference type="Gene3D" id="2.60.120.10">
    <property type="entry name" value="Jelly Rolls"/>
    <property type="match status" value="1"/>
</dbReference>
<proteinExistence type="predicted"/>
<dbReference type="SUPFAM" id="SSF51206">
    <property type="entry name" value="cAMP-binding domain-like"/>
    <property type="match status" value="1"/>
</dbReference>
<evidence type="ECO:0000256" key="3">
    <source>
        <dbReference type="ARBA" id="ARBA00023163"/>
    </source>
</evidence>
<feature type="domain" description="Cyclic nucleotide-binding" evidence="4">
    <location>
        <begin position="20"/>
        <end position="122"/>
    </location>
</feature>
<evidence type="ECO:0000313" key="7">
    <source>
        <dbReference type="Proteomes" id="UP000996601"/>
    </source>
</evidence>
<dbReference type="Proteomes" id="UP000996601">
    <property type="component" value="Unassembled WGS sequence"/>
</dbReference>
<sequence>MNRLMKPGARERETLLNSGLLSVLGVESVAAMMEIAAIGNLPARQMLFREGEPADMLHCVLSGYMRVYKLDPDGREADVELYGPGDLIGASVVLDGGRYAATAQAAEPSLIARFDLRRVRDIANRRPDLAIALVSALSAQLSRAFASLADDRLHTAPQRVARYLLAHCPVEGKPTSFRLPYQKSLLAGKLGLAPEALSRAFSMLRSHGVNVRGRLVHIGDPEALRRI</sequence>
<organism evidence="6 7">
    <name type="scientific">Shinella lacus</name>
    <dbReference type="NCBI Taxonomy" id="2654216"/>
    <lineage>
        <taxon>Bacteria</taxon>
        <taxon>Pseudomonadati</taxon>
        <taxon>Pseudomonadota</taxon>
        <taxon>Alphaproteobacteria</taxon>
        <taxon>Hyphomicrobiales</taxon>
        <taxon>Rhizobiaceae</taxon>
        <taxon>Shinella</taxon>
    </lineage>
</organism>
<dbReference type="PANTHER" id="PTHR24567:SF74">
    <property type="entry name" value="HTH-TYPE TRANSCRIPTIONAL REGULATOR ARCR"/>
    <property type="match status" value="1"/>
</dbReference>
<dbReference type="Pfam" id="PF13545">
    <property type="entry name" value="HTH_Crp_2"/>
    <property type="match status" value="1"/>
</dbReference>
<evidence type="ECO:0000256" key="2">
    <source>
        <dbReference type="ARBA" id="ARBA00023125"/>
    </source>
</evidence>
<evidence type="ECO:0000259" key="5">
    <source>
        <dbReference type="PROSITE" id="PS51063"/>
    </source>
</evidence>
<dbReference type="SMART" id="SM00100">
    <property type="entry name" value="cNMP"/>
    <property type="match status" value="1"/>
</dbReference>
<protein>
    <submittedName>
        <fullName evidence="6">Cyclic nucleotide-binding domain-containing protein</fullName>
    </submittedName>
</protein>
<gene>
    <name evidence="6" type="ORF">GB927_030895</name>
</gene>
<dbReference type="CDD" id="cd00038">
    <property type="entry name" value="CAP_ED"/>
    <property type="match status" value="1"/>
</dbReference>
<dbReference type="PROSITE" id="PS51063">
    <property type="entry name" value="HTH_CRP_2"/>
    <property type="match status" value="1"/>
</dbReference>
<dbReference type="InterPro" id="IPR000595">
    <property type="entry name" value="cNMP-bd_dom"/>
</dbReference>
<feature type="domain" description="HTH crp-type" evidence="5">
    <location>
        <begin position="154"/>
        <end position="222"/>
    </location>
</feature>
<evidence type="ECO:0000259" key="4">
    <source>
        <dbReference type="PROSITE" id="PS50042"/>
    </source>
</evidence>
<dbReference type="SUPFAM" id="SSF46785">
    <property type="entry name" value="Winged helix' DNA-binding domain"/>
    <property type="match status" value="1"/>
</dbReference>
<dbReference type="SMART" id="SM00419">
    <property type="entry name" value="HTH_CRP"/>
    <property type="match status" value="1"/>
</dbReference>
<dbReference type="RefSeq" id="WP_256121078.1">
    <property type="nucleotide sequence ID" value="NZ_WHSB02000020.1"/>
</dbReference>
<dbReference type="InterPro" id="IPR036390">
    <property type="entry name" value="WH_DNA-bd_sf"/>
</dbReference>
<keyword evidence="7" id="KW-1185">Reference proteome</keyword>
<dbReference type="EMBL" id="WHSB02000020">
    <property type="protein sequence ID" value="MCQ4634480.1"/>
    <property type="molecule type" value="Genomic_DNA"/>
</dbReference>
<reference evidence="6" key="1">
    <citation type="submission" date="2021-07" db="EMBL/GenBank/DDBJ databases">
        <title>Shinella sp. nov., a novel member of the genus Shinella from water.</title>
        <authorList>
            <person name="Deng Y."/>
        </authorList>
    </citation>
    <scope>NUCLEOTIDE SEQUENCE</scope>
    <source>
        <strain evidence="6">CPCC 100929</strain>
    </source>
</reference>
<evidence type="ECO:0000256" key="1">
    <source>
        <dbReference type="ARBA" id="ARBA00023015"/>
    </source>
</evidence>
<dbReference type="PROSITE" id="PS50042">
    <property type="entry name" value="CNMP_BINDING_3"/>
    <property type="match status" value="1"/>
</dbReference>
<comment type="caution">
    <text evidence="6">The sequence shown here is derived from an EMBL/GenBank/DDBJ whole genome shotgun (WGS) entry which is preliminary data.</text>
</comment>
<dbReference type="Pfam" id="PF00027">
    <property type="entry name" value="cNMP_binding"/>
    <property type="match status" value="1"/>
</dbReference>
<dbReference type="InterPro" id="IPR018490">
    <property type="entry name" value="cNMP-bd_dom_sf"/>
</dbReference>
<keyword evidence="2" id="KW-0238">DNA-binding</keyword>
<dbReference type="Gene3D" id="1.10.10.10">
    <property type="entry name" value="Winged helix-like DNA-binding domain superfamily/Winged helix DNA-binding domain"/>
    <property type="match status" value="1"/>
</dbReference>
<evidence type="ECO:0000313" key="6">
    <source>
        <dbReference type="EMBL" id="MCQ4634480.1"/>
    </source>
</evidence>
<dbReference type="InterPro" id="IPR036388">
    <property type="entry name" value="WH-like_DNA-bd_sf"/>
</dbReference>
<keyword evidence="1" id="KW-0805">Transcription regulation</keyword>
<keyword evidence="3" id="KW-0804">Transcription</keyword>
<dbReference type="InterPro" id="IPR014710">
    <property type="entry name" value="RmlC-like_jellyroll"/>
</dbReference>
<accession>A0ABT1RH19</accession>
<name>A0ABT1RH19_9HYPH</name>
<dbReference type="InterPro" id="IPR050397">
    <property type="entry name" value="Env_Response_Regulators"/>
</dbReference>